<dbReference type="EMBL" id="CP013099">
    <property type="protein sequence ID" value="ALP52250.1"/>
    <property type="molecule type" value="Genomic_DNA"/>
</dbReference>
<dbReference type="KEGG" id="tee:Tel_03305"/>
<sequence>MAQQTLSGRAASLARRQAQVHGKAALPPKGSGAKASAPQAAASRPAASAGGDSGRDAARARRRAMATHGKAAAQSGDRQRMVDTMRHARQQTQGDKGKDCGCGCGGSGECDKQAAAASPGDSQRSPQSKSQSKPLSTSAAAAKPMPRRREVKPVTAANAGRLNARMRRLALARHGKNGVDATAKGMNSAQLVKQQNPDISGRELARSVRAQRACNGAQGKTRSAPVGRQRPPRPADDVTGTHVGHSTKTTGSETGLCRSITGTEYFSGAVFSEFCQGQPPQAPRKVDVTTTLRGGQVTSGGRVGRASHVTGDERGSCRNVTGNEYVGREQYDDFCPSRPEPGSAKVSHSQTSRGQIVSGSKPARSERVTGDEAGTCKAVTGTPYAGAEQYKDYCAPDQARLAETRSQRRPAMAGRDITGLQPGLGGLTGAEKGACEPVSGTGYIGAAERQAVCGTAPAQPGEADFPQSLAAAPWGAFSVVAPGHATQGAAEPHGVTGTRYEQGRISGTFSLAEGKITGTEQFRFGERQGRAAEAAQAVPAAASQSARGITGEGIDTGLKITGDDWDRGDRVTGTEGMSAVKRNPTRRGPVSAMPAHAPKRNEDLPQSELLVTGGSGNSDKGAAVTVSGGARG</sequence>
<dbReference type="InterPro" id="IPR020990">
    <property type="entry name" value="CSOS2/2B"/>
</dbReference>
<protein>
    <recommendedName>
        <fullName evidence="6">Carboxysome shell protein</fullName>
    </recommendedName>
</protein>
<name>A0A0S2TAR6_9GAMM</name>
<feature type="compositionally biased region" description="Low complexity" evidence="3">
    <location>
        <begin position="122"/>
        <end position="138"/>
    </location>
</feature>
<dbReference type="Pfam" id="PF12288">
    <property type="entry name" value="CsoS2_M"/>
    <property type="match status" value="1"/>
</dbReference>
<dbReference type="AlphaFoldDB" id="A0A0S2TAR6"/>
<dbReference type="Proteomes" id="UP000055136">
    <property type="component" value="Chromosome"/>
</dbReference>
<dbReference type="GO" id="GO:0043886">
    <property type="term" value="F:structural constituent of carboxysome shell"/>
    <property type="evidence" value="ECO:0007669"/>
    <property type="project" value="InterPro"/>
</dbReference>
<keyword evidence="1" id="KW-0677">Repeat</keyword>
<gene>
    <name evidence="4" type="ORF">Tel_03305</name>
</gene>
<organism evidence="4 5">
    <name type="scientific">Candidatus Tenderia electrophaga</name>
    <dbReference type="NCBI Taxonomy" id="1748243"/>
    <lineage>
        <taxon>Bacteria</taxon>
        <taxon>Pseudomonadati</taxon>
        <taxon>Pseudomonadota</taxon>
        <taxon>Gammaproteobacteria</taxon>
        <taxon>Candidatus Tenderiales</taxon>
        <taxon>Candidatus Tenderiaceae</taxon>
        <taxon>Candidatus Tenderia</taxon>
    </lineage>
</organism>
<evidence type="ECO:0000256" key="2">
    <source>
        <dbReference type="ARBA" id="ARBA00024044"/>
    </source>
</evidence>
<reference evidence="4" key="1">
    <citation type="submission" date="2015-10" db="EMBL/GenBank/DDBJ databases">
        <title>Description of Candidatus Tenderia electrophaga gen. nov, sp. nov., an Uncultivated Electroautotroph from a Biocathode Enrichment.</title>
        <authorList>
            <person name="Eddie B.J."/>
            <person name="Malanoski A.P."/>
            <person name="Wang Z."/>
            <person name="Hall R.J."/>
            <person name="Oh S.D."/>
            <person name="Heiner C."/>
            <person name="Lin B."/>
            <person name="Strycharz-Glaven S.M."/>
        </authorList>
    </citation>
    <scope>NUCLEOTIDE SEQUENCE [LARGE SCALE GENOMIC DNA]</scope>
    <source>
        <strain evidence="4">NRL1</strain>
    </source>
</reference>
<feature type="region of interest" description="Disordered" evidence="3">
    <location>
        <begin position="336"/>
        <end position="370"/>
    </location>
</feature>
<feature type="region of interest" description="Disordered" evidence="3">
    <location>
        <begin position="405"/>
        <end position="425"/>
    </location>
</feature>
<feature type="region of interest" description="Disordered" evidence="3">
    <location>
        <begin position="565"/>
        <end position="632"/>
    </location>
</feature>
<feature type="region of interest" description="Disordered" evidence="3">
    <location>
        <begin position="213"/>
        <end position="255"/>
    </location>
</feature>
<evidence type="ECO:0000313" key="4">
    <source>
        <dbReference type="EMBL" id="ALP52250.1"/>
    </source>
</evidence>
<proteinExistence type="inferred from homology"/>
<feature type="compositionally biased region" description="Low complexity" evidence="3">
    <location>
        <begin position="29"/>
        <end position="50"/>
    </location>
</feature>
<comment type="similarity">
    <text evidence="2">Belongs to the CsoS2 family.</text>
</comment>
<dbReference type="STRING" id="1748243.Tel_03305"/>
<feature type="region of interest" description="Disordered" evidence="3">
    <location>
        <begin position="294"/>
        <end position="315"/>
    </location>
</feature>
<feature type="compositionally biased region" description="Basic and acidic residues" evidence="3">
    <location>
        <begin position="77"/>
        <end position="86"/>
    </location>
</feature>
<evidence type="ECO:0000313" key="5">
    <source>
        <dbReference type="Proteomes" id="UP000055136"/>
    </source>
</evidence>
<feature type="region of interest" description="Disordered" evidence="3">
    <location>
        <begin position="1"/>
        <end position="160"/>
    </location>
</feature>
<feature type="compositionally biased region" description="Polar residues" evidence="3">
    <location>
        <begin position="244"/>
        <end position="253"/>
    </location>
</feature>
<accession>A0A0S2TAR6</accession>
<evidence type="ECO:0000256" key="1">
    <source>
        <dbReference type="ARBA" id="ARBA00022737"/>
    </source>
</evidence>
<evidence type="ECO:0008006" key="6">
    <source>
        <dbReference type="Google" id="ProtNLM"/>
    </source>
</evidence>
<feature type="compositionally biased region" description="Polar residues" evidence="3">
    <location>
        <begin position="346"/>
        <end position="358"/>
    </location>
</feature>
<keyword evidence="5" id="KW-1185">Reference proteome</keyword>
<evidence type="ECO:0000256" key="3">
    <source>
        <dbReference type="SAM" id="MobiDB-lite"/>
    </source>
</evidence>